<comment type="caution">
    <text evidence="1">The sequence shown here is derived from an EMBL/GenBank/DDBJ whole genome shotgun (WGS) entry which is preliminary data.</text>
</comment>
<evidence type="ECO:0000313" key="2">
    <source>
        <dbReference type="Proteomes" id="UP000567179"/>
    </source>
</evidence>
<keyword evidence="2" id="KW-1185">Reference proteome</keyword>
<organism evidence="1 2">
    <name type="scientific">Psilocybe cf. subviscida</name>
    <dbReference type="NCBI Taxonomy" id="2480587"/>
    <lineage>
        <taxon>Eukaryota</taxon>
        <taxon>Fungi</taxon>
        <taxon>Dikarya</taxon>
        <taxon>Basidiomycota</taxon>
        <taxon>Agaricomycotina</taxon>
        <taxon>Agaricomycetes</taxon>
        <taxon>Agaricomycetidae</taxon>
        <taxon>Agaricales</taxon>
        <taxon>Agaricineae</taxon>
        <taxon>Strophariaceae</taxon>
        <taxon>Psilocybe</taxon>
    </lineage>
</organism>
<gene>
    <name evidence="1" type="ORF">D9619_008158</name>
</gene>
<proteinExistence type="predicted"/>
<name>A0A8H5ATS1_9AGAR</name>
<evidence type="ECO:0008006" key="3">
    <source>
        <dbReference type="Google" id="ProtNLM"/>
    </source>
</evidence>
<protein>
    <recommendedName>
        <fullName evidence="3">F-box domain-containing protein</fullName>
    </recommendedName>
</protein>
<dbReference type="Proteomes" id="UP000567179">
    <property type="component" value="Unassembled WGS sequence"/>
</dbReference>
<dbReference type="OrthoDB" id="2909959at2759"/>
<evidence type="ECO:0000313" key="1">
    <source>
        <dbReference type="EMBL" id="KAF5310713.1"/>
    </source>
</evidence>
<dbReference type="Gene3D" id="1.20.1280.50">
    <property type="match status" value="1"/>
</dbReference>
<dbReference type="Gene3D" id="3.80.10.10">
    <property type="entry name" value="Ribonuclease Inhibitor"/>
    <property type="match status" value="1"/>
</dbReference>
<sequence>MGHPLLLPEDPWAELSAVEAEVAAASAALAALVHKMHALKARVNNIYSPFVRLLPPEVVSEVFTYFNPSFSAGDDDIHSSCAGHNPLLLGAVCSSWREIAWSTPSLWATLTLHITSPNRIPAQIQLIEQWLGRSGSLPLSIKLSACTSMSWLGTTPEGIIHAINQFSSRWANLDIRFPSQCYKYLPRTGTPGVHLPFLQSVSLKPPGGQSDREHRICMQDAPRLRHLNLSCLYLRSITFNWESVTSMDLESFYIDESLGMLLGAPALVDLTLRRTLGGDDRHTLPFDCVHLPSLQSITIINDKGTEMQTLLNKIVAPQLRKIVYAGEGVLPAPSTELLALIVRSNCTIEELTLTRASIREEALLALFSVMPSLVALTLVMPPGHSVRHTPLTDRILTMCNPDYTNANGLACQLPLLQKIVYSGPQGFRWEVLRTLLDARLQPFARSGGRLCISSPGEYETSVSCISDIQLSIAFSSRVDALKQLPHTPDAAAIKSYRSGGVNLSFYSTIPEEDLDPFS</sequence>
<accession>A0A8H5ATS1</accession>
<dbReference type="AlphaFoldDB" id="A0A8H5ATS1"/>
<reference evidence="1 2" key="1">
    <citation type="journal article" date="2020" name="ISME J.">
        <title>Uncovering the hidden diversity of litter-decomposition mechanisms in mushroom-forming fungi.</title>
        <authorList>
            <person name="Floudas D."/>
            <person name="Bentzer J."/>
            <person name="Ahren D."/>
            <person name="Johansson T."/>
            <person name="Persson P."/>
            <person name="Tunlid A."/>
        </authorList>
    </citation>
    <scope>NUCLEOTIDE SEQUENCE [LARGE SCALE GENOMIC DNA]</scope>
    <source>
        <strain evidence="1 2">CBS 101986</strain>
    </source>
</reference>
<dbReference type="SUPFAM" id="SSF52047">
    <property type="entry name" value="RNI-like"/>
    <property type="match status" value="1"/>
</dbReference>
<dbReference type="PANTHER" id="PTHR16134:SF119">
    <property type="entry name" value="AT02038P-RELATED"/>
    <property type="match status" value="1"/>
</dbReference>
<dbReference type="PANTHER" id="PTHR16134">
    <property type="entry name" value="F-BOX/TPR REPEAT PROTEIN POF3"/>
    <property type="match status" value="1"/>
</dbReference>
<dbReference type="InterPro" id="IPR032675">
    <property type="entry name" value="LRR_dom_sf"/>
</dbReference>
<dbReference type="EMBL" id="JAACJJ010000057">
    <property type="protein sequence ID" value="KAF5310713.1"/>
    <property type="molecule type" value="Genomic_DNA"/>
</dbReference>